<dbReference type="EMBL" id="JAWWNJ010000015">
    <property type="protein sequence ID" value="KAK7040613.1"/>
    <property type="molecule type" value="Genomic_DNA"/>
</dbReference>
<accession>A0AAW0CNP1</accession>
<name>A0AAW0CNP1_9AGAR</name>
<reference evidence="2 3" key="1">
    <citation type="journal article" date="2024" name="J Genomics">
        <title>Draft genome sequencing and assembly of Favolaschia claudopus CIRM-BRFM 2984 isolated from oak limbs.</title>
        <authorList>
            <person name="Navarro D."/>
            <person name="Drula E."/>
            <person name="Chaduli D."/>
            <person name="Cazenave R."/>
            <person name="Ahrendt S."/>
            <person name="Wang J."/>
            <person name="Lipzen A."/>
            <person name="Daum C."/>
            <person name="Barry K."/>
            <person name="Grigoriev I.V."/>
            <person name="Favel A."/>
            <person name="Rosso M.N."/>
            <person name="Martin F."/>
        </authorList>
    </citation>
    <scope>NUCLEOTIDE SEQUENCE [LARGE SCALE GENOMIC DNA]</scope>
    <source>
        <strain evidence="2 3">CIRM-BRFM 2984</strain>
    </source>
</reference>
<protein>
    <submittedName>
        <fullName evidence="2">Uncharacterized protein</fullName>
    </submittedName>
</protein>
<feature type="compositionally biased region" description="Acidic residues" evidence="1">
    <location>
        <begin position="191"/>
        <end position="203"/>
    </location>
</feature>
<proteinExistence type="predicted"/>
<evidence type="ECO:0000256" key="1">
    <source>
        <dbReference type="SAM" id="MobiDB-lite"/>
    </source>
</evidence>
<evidence type="ECO:0000313" key="3">
    <source>
        <dbReference type="Proteomes" id="UP001362999"/>
    </source>
</evidence>
<dbReference type="Proteomes" id="UP001362999">
    <property type="component" value="Unassembled WGS sequence"/>
</dbReference>
<comment type="caution">
    <text evidence="2">The sequence shown here is derived from an EMBL/GenBank/DDBJ whole genome shotgun (WGS) entry which is preliminary data.</text>
</comment>
<feature type="region of interest" description="Disordered" evidence="1">
    <location>
        <begin position="41"/>
        <end position="70"/>
    </location>
</feature>
<evidence type="ECO:0000313" key="2">
    <source>
        <dbReference type="EMBL" id="KAK7040613.1"/>
    </source>
</evidence>
<gene>
    <name evidence="2" type="ORF">R3P38DRAFT_2769084</name>
</gene>
<organism evidence="2 3">
    <name type="scientific">Favolaschia claudopus</name>
    <dbReference type="NCBI Taxonomy" id="2862362"/>
    <lineage>
        <taxon>Eukaryota</taxon>
        <taxon>Fungi</taxon>
        <taxon>Dikarya</taxon>
        <taxon>Basidiomycota</taxon>
        <taxon>Agaricomycotina</taxon>
        <taxon>Agaricomycetes</taxon>
        <taxon>Agaricomycetidae</taxon>
        <taxon>Agaricales</taxon>
        <taxon>Marasmiineae</taxon>
        <taxon>Mycenaceae</taxon>
        <taxon>Favolaschia</taxon>
    </lineage>
</organism>
<sequence length="203" mass="23026">MATGRTRKLDLENLRFQRSLARPVPEKKGRGRSRDLRSDIRSIWNGQVHGEQSKDLTHSRPTVTKQKKQTPEGFIELKKPTWASMGSADREFAIYYDKQLVTLCKALEENKVDSSLENDAIVLTSENTQFKEGTVIFATATLSIYPHKISGREEYYALEVKSIRGSLKEGDAFEISLTDAETAEPARVEGEIDEEEMDQDKVE</sequence>
<keyword evidence="3" id="KW-1185">Reference proteome</keyword>
<dbReference type="AlphaFoldDB" id="A0AAW0CNP1"/>
<feature type="region of interest" description="Disordered" evidence="1">
    <location>
        <begin position="178"/>
        <end position="203"/>
    </location>
</feature>